<dbReference type="RefSeq" id="XP_028475565.1">
    <property type="nucleotide sequence ID" value="XM_028624493.1"/>
</dbReference>
<dbReference type="EMBL" id="RSCE01000008">
    <property type="protein sequence ID" value="RSH80618.1"/>
    <property type="molecule type" value="Genomic_DNA"/>
</dbReference>
<dbReference type="SUPFAM" id="SSF51445">
    <property type="entry name" value="(Trans)glycosidases"/>
    <property type="match status" value="1"/>
</dbReference>
<dbReference type="PANTHER" id="PTHR34154:SF3">
    <property type="entry name" value="ALKALI-SENSITIVE LINKAGE PROTEIN 1"/>
    <property type="match status" value="1"/>
</dbReference>
<proteinExistence type="predicted"/>
<dbReference type="Gene3D" id="3.20.20.80">
    <property type="entry name" value="Glycosidases"/>
    <property type="match status" value="1"/>
</dbReference>
<accession>A0A427XP58</accession>
<comment type="caution">
    <text evidence="2">The sequence shown here is derived from an EMBL/GenBank/DDBJ whole genome shotgun (WGS) entry which is preliminary data.</text>
</comment>
<dbReference type="GO" id="GO:0071966">
    <property type="term" value="P:fungal-type cell wall polysaccharide metabolic process"/>
    <property type="evidence" value="ECO:0007669"/>
    <property type="project" value="TreeGrafter"/>
</dbReference>
<evidence type="ECO:0000313" key="3">
    <source>
        <dbReference type="Proteomes" id="UP000279236"/>
    </source>
</evidence>
<feature type="domain" description="Asl1-like glycosyl hydrolase catalytic" evidence="1">
    <location>
        <begin position="32"/>
        <end position="233"/>
    </location>
</feature>
<name>A0A427XP58_9TREE</name>
<dbReference type="STRING" id="105984.A0A427XP58"/>
<keyword evidence="3" id="KW-1185">Reference proteome</keyword>
<dbReference type="AlphaFoldDB" id="A0A427XP58"/>
<protein>
    <recommendedName>
        <fullName evidence="1">Asl1-like glycosyl hydrolase catalytic domain-containing protein</fullName>
    </recommendedName>
</protein>
<dbReference type="Proteomes" id="UP000279236">
    <property type="component" value="Unassembled WGS sequence"/>
</dbReference>
<dbReference type="Pfam" id="PF11790">
    <property type="entry name" value="Glyco_hydro_cc"/>
    <property type="match status" value="1"/>
</dbReference>
<dbReference type="InterPro" id="IPR053183">
    <property type="entry name" value="ASL1"/>
</dbReference>
<organism evidence="2 3">
    <name type="scientific">Apiotrichum porosum</name>
    <dbReference type="NCBI Taxonomy" id="105984"/>
    <lineage>
        <taxon>Eukaryota</taxon>
        <taxon>Fungi</taxon>
        <taxon>Dikarya</taxon>
        <taxon>Basidiomycota</taxon>
        <taxon>Agaricomycotina</taxon>
        <taxon>Tremellomycetes</taxon>
        <taxon>Trichosporonales</taxon>
        <taxon>Trichosporonaceae</taxon>
        <taxon>Apiotrichum</taxon>
    </lineage>
</organism>
<dbReference type="GO" id="GO:0009277">
    <property type="term" value="C:fungal-type cell wall"/>
    <property type="evidence" value="ECO:0007669"/>
    <property type="project" value="TreeGrafter"/>
</dbReference>
<reference evidence="2 3" key="1">
    <citation type="submission" date="2018-11" db="EMBL/GenBank/DDBJ databases">
        <title>Genome sequence of Apiotrichum porosum DSM 27194.</title>
        <authorList>
            <person name="Aliyu H."/>
            <person name="Gorte O."/>
            <person name="Ochsenreither K."/>
        </authorList>
    </citation>
    <scope>NUCLEOTIDE SEQUENCE [LARGE SCALE GENOMIC DNA]</scope>
    <source>
        <strain evidence="2 3">DSM 27194</strain>
    </source>
</reference>
<dbReference type="InterPro" id="IPR017853">
    <property type="entry name" value="GH"/>
</dbReference>
<gene>
    <name evidence="2" type="ORF">EHS24_009200</name>
</gene>
<dbReference type="OrthoDB" id="5959761at2759"/>
<dbReference type="GeneID" id="39593743"/>
<evidence type="ECO:0000313" key="2">
    <source>
        <dbReference type="EMBL" id="RSH80618.1"/>
    </source>
</evidence>
<evidence type="ECO:0000259" key="1">
    <source>
        <dbReference type="Pfam" id="PF11790"/>
    </source>
</evidence>
<dbReference type="PANTHER" id="PTHR34154">
    <property type="entry name" value="ALKALI-SENSITIVE LINKAGE PROTEIN 1"/>
    <property type="match status" value="1"/>
</dbReference>
<sequence length="234" mass="26272">MSEQKSGKEVTSDPVALFFQPGSNWDVLLPGTTPGLNINAEFVPMIFAPSYLDNEFKLQDGWRMLLGYNEPDHVDPSVAVKTTPEVAAAAWVELAKLRTGGTKLVAPAIANDLDWLKKWFSLIPEGTKPDYLAIHVYTTTFDSFKAKVEEYYHTFGLPIIVTEFAMTSFDANVPPPQSQQQVHDFMGQTTAWLDATPWIERFAWFGAVRDAYNLHGVHEFNRLMDQTGVLTPLM</sequence>
<dbReference type="InterPro" id="IPR024655">
    <property type="entry name" value="Asl1_glyco_hydro_catalytic"/>
</dbReference>